<feature type="region of interest" description="Disordered" evidence="1">
    <location>
        <begin position="55"/>
        <end position="82"/>
    </location>
</feature>
<evidence type="ECO:0000313" key="3">
    <source>
        <dbReference type="Proteomes" id="UP000275267"/>
    </source>
</evidence>
<gene>
    <name evidence="2" type="ORF">C2845_PM18G12410</name>
</gene>
<protein>
    <submittedName>
        <fullName evidence="2">Uncharacterized protein</fullName>
    </submittedName>
</protein>
<dbReference type="STRING" id="4540.A0A3L6PLM0"/>
<name>A0A3L6PLM0_PANMI</name>
<accession>A0A3L6PLM0</accession>
<comment type="caution">
    <text evidence="2">The sequence shown here is derived from an EMBL/GenBank/DDBJ whole genome shotgun (WGS) entry which is preliminary data.</text>
</comment>
<dbReference type="Proteomes" id="UP000275267">
    <property type="component" value="Unassembled WGS sequence"/>
</dbReference>
<organism evidence="2 3">
    <name type="scientific">Panicum miliaceum</name>
    <name type="common">Proso millet</name>
    <name type="synonym">Broomcorn millet</name>
    <dbReference type="NCBI Taxonomy" id="4540"/>
    <lineage>
        <taxon>Eukaryota</taxon>
        <taxon>Viridiplantae</taxon>
        <taxon>Streptophyta</taxon>
        <taxon>Embryophyta</taxon>
        <taxon>Tracheophyta</taxon>
        <taxon>Spermatophyta</taxon>
        <taxon>Magnoliopsida</taxon>
        <taxon>Liliopsida</taxon>
        <taxon>Poales</taxon>
        <taxon>Poaceae</taxon>
        <taxon>PACMAD clade</taxon>
        <taxon>Panicoideae</taxon>
        <taxon>Panicodae</taxon>
        <taxon>Paniceae</taxon>
        <taxon>Panicinae</taxon>
        <taxon>Panicum</taxon>
        <taxon>Panicum sect. Panicum</taxon>
    </lineage>
</organism>
<dbReference type="PANTHER" id="PTHR34591">
    <property type="entry name" value="OS03G0653100 PROTEIN-RELATED"/>
    <property type="match status" value="1"/>
</dbReference>
<dbReference type="AlphaFoldDB" id="A0A3L6PLM0"/>
<sequence length="146" mass="16682">MAQLRVWVLDESDGNKTEWVLKHRSVVNPDYQQMRYDGPWTIADAYNKCIGTYDDESETEVEEASQEDSMEWNSDDDDIIDPADEKEHFYSGQCVIFLGFHPYKEVIFLRVMGNSGVVCHLDSGKVQYLAQDESQHGPNPVSNKGT</sequence>
<keyword evidence="3" id="KW-1185">Reference proteome</keyword>
<proteinExistence type="predicted"/>
<evidence type="ECO:0000256" key="1">
    <source>
        <dbReference type="SAM" id="MobiDB-lite"/>
    </source>
</evidence>
<evidence type="ECO:0000313" key="2">
    <source>
        <dbReference type="EMBL" id="RLM59072.1"/>
    </source>
</evidence>
<dbReference type="EMBL" id="PQIB02000017">
    <property type="protein sequence ID" value="RLM59072.1"/>
    <property type="molecule type" value="Genomic_DNA"/>
</dbReference>
<dbReference type="PANTHER" id="PTHR34591:SF43">
    <property type="entry name" value="F-BOX DOMAIN-CONTAINING PROTEIN"/>
    <property type="match status" value="1"/>
</dbReference>
<reference evidence="3" key="1">
    <citation type="journal article" date="2019" name="Nat. Commun.">
        <title>The genome of broomcorn millet.</title>
        <authorList>
            <person name="Zou C."/>
            <person name="Miki D."/>
            <person name="Li D."/>
            <person name="Tang Q."/>
            <person name="Xiao L."/>
            <person name="Rajput S."/>
            <person name="Deng P."/>
            <person name="Jia W."/>
            <person name="Huang R."/>
            <person name="Zhang M."/>
            <person name="Sun Y."/>
            <person name="Hu J."/>
            <person name="Fu X."/>
            <person name="Schnable P.S."/>
            <person name="Li F."/>
            <person name="Zhang H."/>
            <person name="Feng B."/>
            <person name="Zhu X."/>
            <person name="Liu R."/>
            <person name="Schnable J.C."/>
            <person name="Zhu J.-K."/>
            <person name="Zhang H."/>
        </authorList>
    </citation>
    <scope>NUCLEOTIDE SEQUENCE [LARGE SCALE GENOMIC DNA]</scope>
</reference>